<feature type="chain" id="PRO_5039905842" description="Defensin-like protein" evidence="1">
    <location>
        <begin position="22"/>
        <end position="64"/>
    </location>
</feature>
<protein>
    <recommendedName>
        <fullName evidence="3">Defensin-like protein</fullName>
    </recommendedName>
</protein>
<evidence type="ECO:0000256" key="1">
    <source>
        <dbReference type="SAM" id="SignalP"/>
    </source>
</evidence>
<name>A0A9I9E758_CUCME</name>
<keyword evidence="1" id="KW-0732">Signal</keyword>
<proteinExistence type="predicted"/>
<sequence>MAGEWRKLILVAFIFLAIASGWMMVETEGKLCFKRIPKFKGRCNSNAVCTKACNTGMKGICSNV</sequence>
<dbReference type="EnsemblPlants" id="MELO3C029736.2.1">
    <property type="protein sequence ID" value="MELO3C029736.2.1"/>
    <property type="gene ID" value="MELO3C029736.2"/>
</dbReference>
<accession>A0A9I9E758</accession>
<reference evidence="2" key="1">
    <citation type="submission" date="2023-03" db="UniProtKB">
        <authorList>
            <consortium name="EnsemblPlants"/>
        </authorList>
    </citation>
    <scope>IDENTIFICATION</scope>
</reference>
<dbReference type="AlphaFoldDB" id="A0A9I9E758"/>
<organism evidence="2">
    <name type="scientific">Cucumis melo</name>
    <name type="common">Muskmelon</name>
    <dbReference type="NCBI Taxonomy" id="3656"/>
    <lineage>
        <taxon>Eukaryota</taxon>
        <taxon>Viridiplantae</taxon>
        <taxon>Streptophyta</taxon>
        <taxon>Embryophyta</taxon>
        <taxon>Tracheophyta</taxon>
        <taxon>Spermatophyta</taxon>
        <taxon>Magnoliopsida</taxon>
        <taxon>eudicotyledons</taxon>
        <taxon>Gunneridae</taxon>
        <taxon>Pentapetalae</taxon>
        <taxon>rosids</taxon>
        <taxon>fabids</taxon>
        <taxon>Cucurbitales</taxon>
        <taxon>Cucurbitaceae</taxon>
        <taxon>Benincaseae</taxon>
        <taxon>Cucumis</taxon>
    </lineage>
</organism>
<evidence type="ECO:0000313" key="2">
    <source>
        <dbReference type="EnsemblPlants" id="MELO3C029736.2.1"/>
    </source>
</evidence>
<evidence type="ECO:0008006" key="3">
    <source>
        <dbReference type="Google" id="ProtNLM"/>
    </source>
</evidence>
<feature type="signal peptide" evidence="1">
    <location>
        <begin position="1"/>
        <end position="21"/>
    </location>
</feature>
<dbReference type="Gramene" id="MELO3C029736.2.1">
    <property type="protein sequence ID" value="MELO3C029736.2.1"/>
    <property type="gene ID" value="MELO3C029736.2"/>
</dbReference>